<reference evidence="1 2" key="2">
    <citation type="journal article" date="2019" name="G3 (Bethesda)">
        <title>Hybrid Assembly of the Genome of the Entomopathogenic Nematode Steinernema carpocapsae Identifies the X-Chromosome.</title>
        <authorList>
            <person name="Serra L."/>
            <person name="Macchietto M."/>
            <person name="Macias-Munoz A."/>
            <person name="McGill C.J."/>
            <person name="Rodriguez I.M."/>
            <person name="Rodriguez B."/>
            <person name="Murad R."/>
            <person name="Mortazavi A."/>
        </authorList>
    </citation>
    <scope>NUCLEOTIDE SEQUENCE [LARGE SCALE GENOMIC DNA]</scope>
    <source>
        <strain evidence="1 2">ALL</strain>
    </source>
</reference>
<dbReference type="Proteomes" id="UP000298663">
    <property type="component" value="Unassembled WGS sequence"/>
</dbReference>
<sequence>MRVAEIVTAVAKALKVRRHASKSFPSPFQQFNIARHGRPSLTIGILLLKIADGELAFGGKSFIFAHDGDVAELTSFGPSDVHGSTKHRSAETTIIPRNFGTSSQQSFVILRKRNRSGVMLSPISQCVSGYRGNLLIRLCG</sequence>
<keyword evidence="2" id="KW-1185">Reference proteome</keyword>
<accession>A0A4U5NTM3</accession>
<organism evidence="1 2">
    <name type="scientific">Steinernema carpocapsae</name>
    <name type="common">Entomopathogenic nematode</name>
    <dbReference type="NCBI Taxonomy" id="34508"/>
    <lineage>
        <taxon>Eukaryota</taxon>
        <taxon>Metazoa</taxon>
        <taxon>Ecdysozoa</taxon>
        <taxon>Nematoda</taxon>
        <taxon>Chromadorea</taxon>
        <taxon>Rhabditida</taxon>
        <taxon>Tylenchina</taxon>
        <taxon>Panagrolaimomorpha</taxon>
        <taxon>Strongyloidoidea</taxon>
        <taxon>Steinernematidae</taxon>
        <taxon>Steinernema</taxon>
    </lineage>
</organism>
<evidence type="ECO:0000313" key="2">
    <source>
        <dbReference type="Proteomes" id="UP000298663"/>
    </source>
</evidence>
<gene>
    <name evidence="1" type="ORF">L596_011107</name>
</gene>
<name>A0A4U5NTM3_STECR</name>
<dbReference type="AlphaFoldDB" id="A0A4U5NTM3"/>
<dbReference type="EMBL" id="AZBU02000003">
    <property type="protein sequence ID" value="TKR86530.1"/>
    <property type="molecule type" value="Genomic_DNA"/>
</dbReference>
<evidence type="ECO:0000313" key="1">
    <source>
        <dbReference type="EMBL" id="TKR86530.1"/>
    </source>
</evidence>
<protein>
    <submittedName>
        <fullName evidence="1">Uncharacterized protein</fullName>
    </submittedName>
</protein>
<comment type="caution">
    <text evidence="1">The sequence shown here is derived from an EMBL/GenBank/DDBJ whole genome shotgun (WGS) entry which is preliminary data.</text>
</comment>
<reference evidence="1 2" key="1">
    <citation type="journal article" date="2015" name="Genome Biol.">
        <title>Comparative genomics of Steinernema reveals deeply conserved gene regulatory networks.</title>
        <authorList>
            <person name="Dillman A.R."/>
            <person name="Macchietto M."/>
            <person name="Porter C.F."/>
            <person name="Rogers A."/>
            <person name="Williams B."/>
            <person name="Antoshechkin I."/>
            <person name="Lee M.M."/>
            <person name="Goodwin Z."/>
            <person name="Lu X."/>
            <person name="Lewis E.E."/>
            <person name="Goodrich-Blair H."/>
            <person name="Stock S.P."/>
            <person name="Adams B.J."/>
            <person name="Sternberg P.W."/>
            <person name="Mortazavi A."/>
        </authorList>
    </citation>
    <scope>NUCLEOTIDE SEQUENCE [LARGE SCALE GENOMIC DNA]</scope>
    <source>
        <strain evidence="1 2">ALL</strain>
    </source>
</reference>
<proteinExistence type="predicted"/>